<dbReference type="EMBL" id="CAJNNV010029732">
    <property type="protein sequence ID" value="CAE8629893.1"/>
    <property type="molecule type" value="Genomic_DNA"/>
</dbReference>
<evidence type="ECO:0000313" key="4">
    <source>
        <dbReference type="Proteomes" id="UP000626109"/>
    </source>
</evidence>
<feature type="compositionally biased region" description="Low complexity" evidence="1">
    <location>
        <begin position="118"/>
        <end position="147"/>
    </location>
</feature>
<dbReference type="AlphaFoldDB" id="A0A813KKE7"/>
<organism evidence="3 4">
    <name type="scientific">Polarella glacialis</name>
    <name type="common">Dinoflagellate</name>
    <dbReference type="NCBI Taxonomy" id="89957"/>
    <lineage>
        <taxon>Eukaryota</taxon>
        <taxon>Sar</taxon>
        <taxon>Alveolata</taxon>
        <taxon>Dinophyceae</taxon>
        <taxon>Suessiales</taxon>
        <taxon>Suessiaceae</taxon>
        <taxon>Polarella</taxon>
    </lineage>
</organism>
<dbReference type="Proteomes" id="UP000654075">
    <property type="component" value="Unassembled WGS sequence"/>
</dbReference>
<gene>
    <name evidence="2" type="ORF">PGLA1383_LOCUS46292</name>
    <name evidence="3" type="ORF">PGLA2088_LOCUS34408</name>
</gene>
<protein>
    <submittedName>
        <fullName evidence="3">Uncharacterized protein</fullName>
    </submittedName>
</protein>
<keyword evidence="5" id="KW-1185">Reference proteome</keyword>
<evidence type="ECO:0000313" key="3">
    <source>
        <dbReference type="EMBL" id="CAE8707148.1"/>
    </source>
</evidence>
<dbReference type="OrthoDB" id="449074at2759"/>
<evidence type="ECO:0000313" key="2">
    <source>
        <dbReference type="EMBL" id="CAE8629893.1"/>
    </source>
</evidence>
<comment type="caution">
    <text evidence="3">The sequence shown here is derived from an EMBL/GenBank/DDBJ whole genome shotgun (WGS) entry which is preliminary data.</text>
</comment>
<feature type="region of interest" description="Disordered" evidence="1">
    <location>
        <begin position="116"/>
        <end position="166"/>
    </location>
</feature>
<feature type="non-terminal residue" evidence="3">
    <location>
        <position position="166"/>
    </location>
</feature>
<name>A0A813KKE7_POLGL</name>
<dbReference type="Proteomes" id="UP000626109">
    <property type="component" value="Unassembled WGS sequence"/>
</dbReference>
<evidence type="ECO:0000256" key="1">
    <source>
        <dbReference type="SAM" id="MobiDB-lite"/>
    </source>
</evidence>
<evidence type="ECO:0000313" key="5">
    <source>
        <dbReference type="Proteomes" id="UP000654075"/>
    </source>
</evidence>
<dbReference type="EMBL" id="CAJNNW010031332">
    <property type="protein sequence ID" value="CAE8707148.1"/>
    <property type="molecule type" value="Genomic_DNA"/>
</dbReference>
<proteinExistence type="predicted"/>
<reference evidence="3" key="1">
    <citation type="submission" date="2021-02" db="EMBL/GenBank/DDBJ databases">
        <authorList>
            <person name="Dougan E. K."/>
            <person name="Rhodes N."/>
            <person name="Thang M."/>
            <person name="Chan C."/>
        </authorList>
    </citation>
    <scope>NUCLEOTIDE SEQUENCE</scope>
</reference>
<accession>A0A813KKE7</accession>
<sequence>MVAAQAAGPSRPPANIEDFLWNLHTTLASTPVSPLPLDLLKDTYSKVLGHKCAIERFLVVGDGGLGATLKRIPHVVTLCQDSDGTPSVKATQPTGINRQQLVEADQQYRREIAKKNAAKAAAMGSSKAKAAAPAPAAPPKAAAPVAEVAKRPAEAPAPGGDANKKA</sequence>